<reference evidence="3 4" key="1">
    <citation type="submission" date="2017-09" db="EMBL/GenBank/DDBJ databases">
        <title>Large-scale bioinformatics analysis of Bacillus genomes uncovers conserved roles of natural products in bacterial physiology.</title>
        <authorList>
            <consortium name="Agbiome Team Llc"/>
            <person name="Bleich R.M."/>
            <person name="Grubbs K.J."/>
            <person name="Santa Maria K.C."/>
            <person name="Allen S.E."/>
            <person name="Farag S."/>
            <person name="Shank E.A."/>
            <person name="Bowers A."/>
        </authorList>
    </citation>
    <scope>NUCLEOTIDE SEQUENCE [LARGE SCALE GENOMIC DNA]</scope>
    <source>
        <strain evidence="3 4">AFS040105</strain>
    </source>
</reference>
<keyword evidence="1" id="KW-1133">Transmembrane helix</keyword>
<keyword evidence="1" id="KW-0472">Membrane</keyword>
<evidence type="ECO:0000313" key="5">
    <source>
        <dbReference type="Proteomes" id="UP000323321"/>
    </source>
</evidence>
<feature type="transmembrane region" description="Helical" evidence="1">
    <location>
        <begin position="44"/>
        <end position="61"/>
    </location>
</feature>
<gene>
    <name evidence="3" type="ORF">COD19_26365</name>
    <name evidence="2" type="ORF">DX932_18030</name>
</gene>
<dbReference type="EMBL" id="QSMZ01000015">
    <property type="protein sequence ID" value="KAA6462220.1"/>
    <property type="molecule type" value="Genomic_DNA"/>
</dbReference>
<dbReference type="Proteomes" id="UP000323321">
    <property type="component" value="Unassembled WGS sequence"/>
</dbReference>
<keyword evidence="1" id="KW-0812">Transmembrane</keyword>
<dbReference type="AlphaFoldDB" id="A0A1C4F797"/>
<evidence type="ECO:0000313" key="2">
    <source>
        <dbReference type="EMBL" id="KAA6462220.1"/>
    </source>
</evidence>
<feature type="transmembrane region" description="Helical" evidence="1">
    <location>
        <begin position="12"/>
        <end position="32"/>
    </location>
</feature>
<proteinExistence type="predicted"/>
<reference evidence="2 5" key="2">
    <citation type="submission" date="2018-08" db="EMBL/GenBank/DDBJ databases">
        <title>Bacillus phenotypic plasticity.</title>
        <authorList>
            <person name="Hurtado E."/>
        </authorList>
    </citation>
    <scope>NUCLEOTIDE SEQUENCE [LARGE SCALE GENOMIC DNA]</scope>
    <source>
        <strain evidence="2 5">111b</strain>
    </source>
</reference>
<name>A0A1C4F797_BACCE</name>
<dbReference type="RefSeq" id="WP_002096482.1">
    <property type="nucleotide sequence ID" value="NZ_JAPJLT010000011.1"/>
</dbReference>
<dbReference type="Proteomes" id="UP000225766">
    <property type="component" value="Unassembled WGS sequence"/>
</dbReference>
<comment type="caution">
    <text evidence="2">The sequence shown here is derived from an EMBL/GenBank/DDBJ whole genome shotgun (WGS) entry which is preliminary data.</text>
</comment>
<dbReference type="OrthoDB" id="2919787at2"/>
<sequence>MDDSMFAFRVVFNALTSFFSNGVWVVLFFFLLNKTYENKTFKTASSIITVVVLVFYLFYCIRNSM</sequence>
<protein>
    <submittedName>
        <fullName evidence="2">Uncharacterized protein</fullName>
    </submittedName>
</protein>
<dbReference type="EMBL" id="NUMG01000050">
    <property type="protein sequence ID" value="PGT96790.1"/>
    <property type="molecule type" value="Genomic_DNA"/>
</dbReference>
<organism evidence="2 5">
    <name type="scientific">Bacillus cereus</name>
    <dbReference type="NCBI Taxonomy" id="1396"/>
    <lineage>
        <taxon>Bacteria</taxon>
        <taxon>Bacillati</taxon>
        <taxon>Bacillota</taxon>
        <taxon>Bacilli</taxon>
        <taxon>Bacillales</taxon>
        <taxon>Bacillaceae</taxon>
        <taxon>Bacillus</taxon>
        <taxon>Bacillus cereus group</taxon>
    </lineage>
</organism>
<evidence type="ECO:0000313" key="3">
    <source>
        <dbReference type="EMBL" id="PGT96790.1"/>
    </source>
</evidence>
<accession>A0A1C4F797</accession>
<evidence type="ECO:0000256" key="1">
    <source>
        <dbReference type="SAM" id="Phobius"/>
    </source>
</evidence>
<evidence type="ECO:0000313" key="4">
    <source>
        <dbReference type="Proteomes" id="UP000225766"/>
    </source>
</evidence>